<dbReference type="Pfam" id="PF00782">
    <property type="entry name" value="DSPc"/>
    <property type="match status" value="1"/>
</dbReference>
<feature type="domain" description="Tyrosine specific protein phosphatases" evidence="7">
    <location>
        <begin position="74"/>
        <end position="138"/>
    </location>
</feature>
<evidence type="ECO:0000259" key="6">
    <source>
        <dbReference type="PROSITE" id="PS50054"/>
    </source>
</evidence>
<evidence type="ECO:0000256" key="4">
    <source>
        <dbReference type="ARBA" id="ARBA00022912"/>
    </source>
</evidence>
<evidence type="ECO:0000313" key="9">
    <source>
        <dbReference type="Proteomes" id="UP000265140"/>
    </source>
</evidence>
<keyword evidence="9" id="KW-1185">Reference proteome</keyword>
<dbReference type="SUPFAM" id="SSF52799">
    <property type="entry name" value="(Phosphotyrosine protein) phosphatases II"/>
    <property type="match status" value="1"/>
</dbReference>
<name>A0A3P8XH49_ESOLU</name>
<dbReference type="GO" id="GO:0043409">
    <property type="term" value="P:negative regulation of MAPK cascade"/>
    <property type="evidence" value="ECO:0007669"/>
    <property type="project" value="TreeGrafter"/>
</dbReference>
<dbReference type="CDD" id="cd14568">
    <property type="entry name" value="DSP_MKP_classIII"/>
    <property type="match status" value="1"/>
</dbReference>
<feature type="compositionally biased region" description="Basic and acidic residues" evidence="5">
    <location>
        <begin position="444"/>
        <end position="454"/>
    </location>
</feature>
<dbReference type="PROSITE" id="PS00383">
    <property type="entry name" value="TYR_PHOSPHATASE_1"/>
    <property type="match status" value="1"/>
</dbReference>
<keyword evidence="3" id="KW-0378">Hydrolase</keyword>
<organism evidence="8 9">
    <name type="scientific">Esox lucius</name>
    <name type="common">Northern pike</name>
    <dbReference type="NCBI Taxonomy" id="8010"/>
    <lineage>
        <taxon>Eukaryota</taxon>
        <taxon>Metazoa</taxon>
        <taxon>Chordata</taxon>
        <taxon>Craniata</taxon>
        <taxon>Vertebrata</taxon>
        <taxon>Euteleostomi</taxon>
        <taxon>Actinopterygii</taxon>
        <taxon>Neopterygii</taxon>
        <taxon>Teleostei</taxon>
        <taxon>Protacanthopterygii</taxon>
        <taxon>Esociformes</taxon>
        <taxon>Esocidae</taxon>
        <taxon>Esox</taxon>
    </lineage>
</organism>
<comment type="similarity">
    <text evidence="1">Belongs to the protein-tyrosine phosphatase family. Non-receptor class dual specificity subfamily.</text>
</comment>
<feature type="region of interest" description="Disordered" evidence="5">
    <location>
        <begin position="235"/>
        <end position="256"/>
    </location>
</feature>
<dbReference type="GeneTree" id="ENSGT00940000167194"/>
<proteinExistence type="inferred from homology"/>
<dbReference type="Gene3D" id="3.90.190.10">
    <property type="entry name" value="Protein tyrosine phosphatase superfamily"/>
    <property type="match status" value="1"/>
</dbReference>
<dbReference type="GeneID" id="105029097"/>
<evidence type="ECO:0000256" key="3">
    <source>
        <dbReference type="ARBA" id="ARBA00022801"/>
    </source>
</evidence>
<feature type="compositionally biased region" description="Basic and acidic residues" evidence="5">
    <location>
        <begin position="413"/>
        <end position="429"/>
    </location>
</feature>
<dbReference type="AlphaFoldDB" id="A0A3P8XH49"/>
<reference evidence="8" key="4">
    <citation type="submission" date="2025-09" db="UniProtKB">
        <authorList>
            <consortium name="Ensembl"/>
        </authorList>
    </citation>
    <scope>IDENTIFICATION</scope>
</reference>
<dbReference type="FunCoup" id="A0A3P8XH49">
    <property type="interactions" value="32"/>
</dbReference>
<reference evidence="9" key="1">
    <citation type="journal article" date="2014" name="PLoS ONE">
        <title>The genome and linkage map of the northern pike (Esox lucius): conserved synteny revealed between the salmonid sister group and the Neoteleostei.</title>
        <authorList>
            <person name="Rondeau E.B."/>
            <person name="Minkley D.R."/>
            <person name="Leong J.S."/>
            <person name="Messmer A.M."/>
            <person name="Jantzen J.R."/>
            <person name="von Schalburg K.R."/>
            <person name="Lemon C."/>
            <person name="Bird N.H."/>
            <person name="Koop B.F."/>
        </authorList>
    </citation>
    <scope>NUCLEOTIDE SEQUENCE</scope>
</reference>
<dbReference type="InterPro" id="IPR020422">
    <property type="entry name" value="TYR_PHOSPHATASE_DUAL_dom"/>
</dbReference>
<evidence type="ECO:0000256" key="2">
    <source>
        <dbReference type="ARBA" id="ARBA00013064"/>
    </source>
</evidence>
<dbReference type="PANTHER" id="PTHR10159:SF516">
    <property type="entry name" value="DUAL SPECIFICITY PROTEIN PHOSPHATASE 16-LIKE"/>
    <property type="match status" value="1"/>
</dbReference>
<sequence length="541" mass="59128">MVFYRERENGTRERPPLSLILPHLYLGAETDVTQDCLVPRGISYVLSVSRCCPQPTFLPGSQYLRIPIDDSLRDDLLPHIPEALRFIDGAMSSGGSVLVHCAAGISRSPALAVAYIMYSLEMDLDHAYRFVKERRPSISPNFNFLGQLQQFQSTLTQKASSEEPTIQPIRSLATCLHSTNENIFRCSSVPLSANRSMNIPDNGCVAKDFSDIAIVPNMDNEISICNTGNVEQRFSGESQSLSEKPQQDKSSATSQLTLSLSSQLRMLTLNLNQNYNQREPDSLCDPKYSSFNEQPTAKPTTLQIPSGFASLSEKRKSLTLSLTPVNAIPLTPHQNVLENSNRNSNGNQPTRSSDFNVVHKRESGCNGGSKMQSRNPLIGGLSSVQRNVKHQETITSCVKAAVRPNRSSSRTQAKGEREGKDYGKQEPSRHQMAVKGRPNLTPKAGKDHSKERVGGRTLTGSLSSDSVMSGCSTVVDLQVSPSAKQSVSAVKAEEGIDAEQGLLSPLNLTVNKLLGWGEKMLLGVLLGPRIKVGQPALSYRC</sequence>
<dbReference type="GO" id="GO:0005737">
    <property type="term" value="C:cytoplasm"/>
    <property type="evidence" value="ECO:0007669"/>
    <property type="project" value="TreeGrafter"/>
</dbReference>
<dbReference type="Bgee" id="ENSELUG00000005091">
    <property type="expression patterns" value="Expressed in brain and 8 other cell types or tissues"/>
</dbReference>
<dbReference type="EC" id="3.1.3.48" evidence="2"/>
<dbReference type="GO" id="GO:0008330">
    <property type="term" value="F:protein tyrosine/threonine phosphatase activity"/>
    <property type="evidence" value="ECO:0007669"/>
    <property type="project" value="TreeGrafter"/>
</dbReference>
<dbReference type="OrthoDB" id="165342at2759"/>
<dbReference type="Ensembl" id="ENSELUT00000013231.3">
    <property type="protein sequence ID" value="ENSELUP00000003911.2"/>
    <property type="gene ID" value="ENSELUG00000005091.3"/>
</dbReference>
<reference evidence="8" key="3">
    <citation type="submission" date="2025-08" db="UniProtKB">
        <authorList>
            <consortium name="Ensembl"/>
        </authorList>
    </citation>
    <scope>IDENTIFICATION</scope>
</reference>
<dbReference type="GO" id="GO:0017017">
    <property type="term" value="F:MAP kinase tyrosine/serine/threonine phosphatase activity"/>
    <property type="evidence" value="ECO:0007669"/>
    <property type="project" value="TreeGrafter"/>
</dbReference>
<dbReference type="STRING" id="8010.ENSELUP00000003911"/>
<dbReference type="SMART" id="SM00195">
    <property type="entry name" value="DSPc"/>
    <property type="match status" value="1"/>
</dbReference>
<dbReference type="InParanoid" id="A0A3P8XH49"/>
<accession>A0A3P8XH49</accession>
<evidence type="ECO:0000313" key="8">
    <source>
        <dbReference type="Ensembl" id="ENSELUP00000003911.2"/>
    </source>
</evidence>
<evidence type="ECO:0000256" key="1">
    <source>
        <dbReference type="ARBA" id="ARBA00008601"/>
    </source>
</evidence>
<dbReference type="InterPro" id="IPR029021">
    <property type="entry name" value="Prot-tyrosine_phosphatase-like"/>
</dbReference>
<dbReference type="PROSITE" id="PS50054">
    <property type="entry name" value="TYR_PHOSPHATASE_DUAL"/>
    <property type="match status" value="1"/>
</dbReference>
<evidence type="ECO:0000259" key="7">
    <source>
        <dbReference type="PROSITE" id="PS50056"/>
    </source>
</evidence>
<dbReference type="RefSeq" id="XP_010900562.2">
    <property type="nucleotide sequence ID" value="XM_010902260.3"/>
</dbReference>
<dbReference type="KEGG" id="els:105029097"/>
<feature type="compositionally biased region" description="Polar residues" evidence="5">
    <location>
        <begin position="235"/>
        <end position="244"/>
    </location>
</feature>
<dbReference type="PROSITE" id="PS50056">
    <property type="entry name" value="TYR_PHOSPHATASE_2"/>
    <property type="match status" value="1"/>
</dbReference>
<reference evidence="8" key="2">
    <citation type="submission" date="2020-02" db="EMBL/GenBank/DDBJ databases">
        <title>Esox lucius (northern pike) genome, fEsoLuc1, primary haplotype.</title>
        <authorList>
            <person name="Myers G."/>
            <person name="Karagic N."/>
            <person name="Meyer A."/>
            <person name="Pippel M."/>
            <person name="Reichard M."/>
            <person name="Winkler S."/>
            <person name="Tracey A."/>
            <person name="Sims Y."/>
            <person name="Howe K."/>
            <person name="Rhie A."/>
            <person name="Formenti G."/>
            <person name="Durbin R."/>
            <person name="Fedrigo O."/>
            <person name="Jarvis E.D."/>
        </authorList>
    </citation>
    <scope>NUCLEOTIDE SEQUENCE [LARGE SCALE GENOMIC DNA]</scope>
</reference>
<dbReference type="InterPro" id="IPR000340">
    <property type="entry name" value="Dual-sp_phosphatase_cat-dom"/>
</dbReference>
<dbReference type="PANTHER" id="PTHR10159">
    <property type="entry name" value="DUAL SPECIFICITY PROTEIN PHOSPHATASE"/>
    <property type="match status" value="1"/>
</dbReference>
<protein>
    <recommendedName>
        <fullName evidence="2">protein-tyrosine-phosphatase</fullName>
        <ecNumber evidence="2">3.1.3.48</ecNumber>
    </recommendedName>
</protein>
<feature type="region of interest" description="Disordered" evidence="5">
    <location>
        <begin position="395"/>
        <end position="464"/>
    </location>
</feature>
<feature type="region of interest" description="Disordered" evidence="5">
    <location>
        <begin position="332"/>
        <end position="355"/>
    </location>
</feature>
<dbReference type="OMA" id="WDNLLPW"/>
<dbReference type="GO" id="GO:0033550">
    <property type="term" value="F:MAP kinase tyrosine phosphatase activity"/>
    <property type="evidence" value="ECO:0007669"/>
    <property type="project" value="TreeGrafter"/>
</dbReference>
<dbReference type="InterPro" id="IPR000387">
    <property type="entry name" value="Tyr_Pase_dom"/>
</dbReference>
<dbReference type="InterPro" id="IPR016130">
    <property type="entry name" value="Tyr_Pase_AS"/>
</dbReference>
<keyword evidence="4" id="KW-0904">Protein phosphatase</keyword>
<evidence type="ECO:0000256" key="5">
    <source>
        <dbReference type="SAM" id="MobiDB-lite"/>
    </source>
</evidence>
<dbReference type="Proteomes" id="UP000265140">
    <property type="component" value="Chromosome 11"/>
</dbReference>
<feature type="domain" description="Tyrosine-protein phosphatase" evidence="6">
    <location>
        <begin position="15"/>
        <end position="157"/>
    </location>
</feature>